<dbReference type="SUPFAM" id="SSF111038">
    <property type="entry name" value="YjbQ-like"/>
    <property type="match status" value="1"/>
</dbReference>
<dbReference type="Proteomes" id="UP000295444">
    <property type="component" value="Unassembled WGS sequence"/>
</dbReference>
<dbReference type="PIRSF" id="PIRSF004681">
    <property type="entry name" value="UCP004681"/>
    <property type="match status" value="1"/>
</dbReference>
<accession>A0A4R6SCI3</accession>
<evidence type="ECO:0000313" key="2">
    <source>
        <dbReference type="EMBL" id="TDP97313.1"/>
    </source>
</evidence>
<sequence length="136" mass="14899">MQTEEIEIRTGDREQVADLTRQCQAFLNDTGATDGLLHVWVPHATAGLAIIETGSGSDDDLLRALRDVLPANHNWQHKHGHHGHGRDHVLPAFLPPYATIPVLGGELALGTWQSICLVDTNTDNPVRKVRLSFLTG</sequence>
<dbReference type="RefSeq" id="WP_133850534.1">
    <property type="nucleotide sequence ID" value="NZ_SNXZ01000003.1"/>
</dbReference>
<dbReference type="NCBIfam" id="TIGR00149">
    <property type="entry name" value="TIGR00149_YjbQ"/>
    <property type="match status" value="1"/>
</dbReference>
<dbReference type="EMBL" id="SNXZ01000003">
    <property type="protein sequence ID" value="TDP97313.1"/>
    <property type="molecule type" value="Genomic_DNA"/>
</dbReference>
<evidence type="ECO:0000256" key="1">
    <source>
        <dbReference type="ARBA" id="ARBA00005534"/>
    </source>
</evidence>
<dbReference type="InterPro" id="IPR001602">
    <property type="entry name" value="UPF0047_YjbQ-like"/>
</dbReference>
<reference evidence="2 3" key="1">
    <citation type="submission" date="2019-03" db="EMBL/GenBank/DDBJ databases">
        <title>Genomic Encyclopedia of Type Strains, Phase IV (KMG-IV): sequencing the most valuable type-strain genomes for metagenomic binning, comparative biology and taxonomic classification.</title>
        <authorList>
            <person name="Goeker M."/>
        </authorList>
    </citation>
    <scope>NUCLEOTIDE SEQUENCE [LARGE SCALE GENOMIC DNA]</scope>
    <source>
        <strain evidence="2 3">DSM 45361</strain>
    </source>
</reference>
<dbReference type="Gene3D" id="2.60.120.460">
    <property type="entry name" value="YjbQ-like"/>
    <property type="match status" value="1"/>
</dbReference>
<dbReference type="InterPro" id="IPR035917">
    <property type="entry name" value="YjbQ-like_sf"/>
</dbReference>
<keyword evidence="3" id="KW-1185">Reference proteome</keyword>
<organism evidence="2 3">
    <name type="scientific">Labedaea rhizosphaerae</name>
    <dbReference type="NCBI Taxonomy" id="598644"/>
    <lineage>
        <taxon>Bacteria</taxon>
        <taxon>Bacillati</taxon>
        <taxon>Actinomycetota</taxon>
        <taxon>Actinomycetes</taxon>
        <taxon>Pseudonocardiales</taxon>
        <taxon>Pseudonocardiaceae</taxon>
        <taxon>Labedaea</taxon>
    </lineage>
</organism>
<dbReference type="OrthoDB" id="9801725at2"/>
<gene>
    <name evidence="2" type="ORF">EV186_103277</name>
</gene>
<protein>
    <submittedName>
        <fullName evidence="2">Secondary thiamine-phosphate synthase enzyme</fullName>
    </submittedName>
</protein>
<comment type="caution">
    <text evidence="2">The sequence shown here is derived from an EMBL/GenBank/DDBJ whole genome shotgun (WGS) entry which is preliminary data.</text>
</comment>
<dbReference type="PANTHER" id="PTHR30615">
    <property type="entry name" value="UNCHARACTERIZED PROTEIN YJBQ-RELATED"/>
    <property type="match status" value="1"/>
</dbReference>
<dbReference type="AlphaFoldDB" id="A0A4R6SCI3"/>
<evidence type="ECO:0000313" key="3">
    <source>
        <dbReference type="Proteomes" id="UP000295444"/>
    </source>
</evidence>
<proteinExistence type="inferred from homology"/>
<name>A0A4R6SCI3_LABRH</name>
<dbReference type="Pfam" id="PF01894">
    <property type="entry name" value="YjbQ"/>
    <property type="match status" value="1"/>
</dbReference>
<dbReference type="PANTHER" id="PTHR30615:SF8">
    <property type="entry name" value="UPF0047 PROTEIN C4A8.02C"/>
    <property type="match status" value="1"/>
</dbReference>
<comment type="similarity">
    <text evidence="1">Belongs to the UPF0047 family.</text>
</comment>